<accession>A0ABN9KUC3</accession>
<name>A0ABN9KUC3_9NEOB</name>
<evidence type="ECO:0000313" key="5">
    <source>
        <dbReference type="Proteomes" id="UP001176940"/>
    </source>
</evidence>
<proteinExistence type="predicted"/>
<comment type="caution">
    <text evidence="4">The sequence shown here is derived from an EMBL/GenBank/DDBJ whole genome shotgun (WGS) entry which is preliminary data.</text>
</comment>
<evidence type="ECO:0000313" key="4">
    <source>
        <dbReference type="EMBL" id="CAJ0924367.1"/>
    </source>
</evidence>
<dbReference type="InterPro" id="IPR052082">
    <property type="entry name" value="Myelin_sheath_structural"/>
</dbReference>
<sequence length="1094" mass="117637">MSSEDIEKLLSNVGQHTVGLKLQRKGDRSPLPGVTYSHDVFSLKSPDVVLSGDDEEYRRIYTKKIKPRLKSDESLEPETQTRTITVTRKVTAYTVDVTGAKDSKEIDISSPEYKIKIPRHEITEISKSSVETEEDFQFSRQASAGMHVPDISVSGPKFQSYEKKIDVKMSRFGAEHEIGFKGPDGLKSGSSTTSVRIPETDINISSTQSQFINITGDESSRSREIVLPGADIKMPKFGYVGPKLDSEFKLIQSSHGGFGTAGAHVDITPGFEGKSKTSKVTLTGQNVDIERNDIEVENSAGKINIPSFKVPKFGFSETNEGIAQSDLKLKGSTLLEGKSETWGVDVPKMSMPNVSIDTERSSRRVETGISGIELEHDLKLGGKFPEVVSKDVGIKGSKVSIEGQKRNVEFTDVEGIGGGLKMQKFNLSKFGVSESKLGGINLSGPQANFEGEGAINVKGPNVEGGHLSKQSISVSLPKISEGIDISKPKVNIQGPTVHMEPTDINVGGQVEGDKFKVPSVQLPKSETNFKGPTVEGNLEGLNYGIQMPKVDFVAPSIDLDASEGKLSMPKFKMPKFGISESNLESPHVDVNLPKGNVSTIDTNMAVGGTKFNTQSVNVSLSKVPVPEVDLSLKGPKVDGELKAPSFDIKGPKVDLNAADIDFDLKGPKISGDLKGVDLRGPQLAVEAPEANLDAPDISLKGLEGKYQMPKFKMPKFGISKTKVEVPDVDASLSTGKIDIPGPNLDFAGPVMNIDQQSTNIKLPKVSAPEVDLDIKGPKFEGDVKGLKVDIKAPDVDIQTPDVNLDGKVKGPKFKMPSVNLPKMSMPDFDINLKGPKVGGDLKGPKVDIRAPELDLEAPDVDLEGKVKGPKFKMPSVNLPKMSMPDFDVNLKGPQVGGDLKGPKVDISAPELDLEAPDVDLEGKVKGPKFKMPSVNLPKMSMPDFDVNLKGPKVGDLKGPKVDISAPELDLEAPDVDLEGKVKGPKFKMPSVNLPKMSMPDFDVNLKGPKVGGDLKGPKVDISAPELDLEAPDVDLEGKVKGPKFKMPSVNLPKMSMPDFDVNLKGPKVGGDLKGPKVDISAPELDLEAPDRCRP</sequence>
<evidence type="ECO:0000256" key="2">
    <source>
        <dbReference type="ARBA" id="ARBA00023242"/>
    </source>
</evidence>
<evidence type="ECO:0000256" key="3">
    <source>
        <dbReference type="SAM" id="MobiDB-lite"/>
    </source>
</evidence>
<evidence type="ECO:0008006" key="6">
    <source>
        <dbReference type="Google" id="ProtNLM"/>
    </source>
</evidence>
<evidence type="ECO:0000256" key="1">
    <source>
        <dbReference type="ARBA" id="ARBA00004123"/>
    </source>
</evidence>
<reference evidence="4" key="1">
    <citation type="submission" date="2023-07" db="EMBL/GenBank/DDBJ databases">
        <authorList>
            <person name="Stuckert A."/>
        </authorList>
    </citation>
    <scope>NUCLEOTIDE SEQUENCE</scope>
</reference>
<keyword evidence="2" id="KW-0539">Nucleus</keyword>
<feature type="region of interest" description="Disordered" evidence="3">
    <location>
        <begin position="1066"/>
        <end position="1094"/>
    </location>
</feature>
<dbReference type="PANTHER" id="PTHR23348">
    <property type="entry name" value="PERIAXIN/AHNAK"/>
    <property type="match status" value="1"/>
</dbReference>
<gene>
    <name evidence="4" type="ORF">RIMI_LOCUS2248117</name>
</gene>
<protein>
    <recommendedName>
        <fullName evidence="6">AHNAK nucleoprotein</fullName>
    </recommendedName>
</protein>
<dbReference type="EMBL" id="CAUEEQ010003102">
    <property type="protein sequence ID" value="CAJ0924367.1"/>
    <property type="molecule type" value="Genomic_DNA"/>
</dbReference>
<dbReference type="Proteomes" id="UP001176940">
    <property type="component" value="Unassembled WGS sequence"/>
</dbReference>
<keyword evidence="5" id="KW-1185">Reference proteome</keyword>
<comment type="subcellular location">
    <subcellularLocation>
        <location evidence="1">Nucleus</location>
    </subcellularLocation>
</comment>
<dbReference type="PANTHER" id="PTHR23348:SF41">
    <property type="entry name" value="NEUROBLAST DIFFERENTIATION-ASSOCIATED PROTEIN AHNAK"/>
    <property type="match status" value="1"/>
</dbReference>
<organism evidence="4 5">
    <name type="scientific">Ranitomeya imitator</name>
    <name type="common">mimic poison frog</name>
    <dbReference type="NCBI Taxonomy" id="111125"/>
    <lineage>
        <taxon>Eukaryota</taxon>
        <taxon>Metazoa</taxon>
        <taxon>Chordata</taxon>
        <taxon>Craniata</taxon>
        <taxon>Vertebrata</taxon>
        <taxon>Euteleostomi</taxon>
        <taxon>Amphibia</taxon>
        <taxon>Batrachia</taxon>
        <taxon>Anura</taxon>
        <taxon>Neobatrachia</taxon>
        <taxon>Hyloidea</taxon>
        <taxon>Dendrobatidae</taxon>
        <taxon>Dendrobatinae</taxon>
        <taxon>Ranitomeya</taxon>
    </lineage>
</organism>